<keyword evidence="2" id="KW-0012">Acyltransferase</keyword>
<dbReference type="RefSeq" id="WP_244509355.1">
    <property type="nucleotide sequence ID" value="NZ_FMZM01000005.1"/>
</dbReference>
<keyword evidence="1 3" id="KW-0808">Transferase</keyword>
<dbReference type="CDD" id="cd04301">
    <property type="entry name" value="NAT_SF"/>
    <property type="match status" value="1"/>
</dbReference>
<accession>A0A1G6R0H0</accession>
<sequence length="151" mass="16565">MQITPDPLTSPEIVAFLQAHLDQMRATSPACSVHALDLAGLQAPGMRFWSAYDEGELVGCAALKRLTDDHAELKSMRTAPHRTRQGIAAAVLAFVLDQARAAEFARISLETGSQDFFAPARALYARHGFTVCEPFGDYRPDPNSTFMTRLL</sequence>
<dbReference type="Gene3D" id="3.40.630.30">
    <property type="match status" value="1"/>
</dbReference>
<dbReference type="InterPro" id="IPR016181">
    <property type="entry name" value="Acyl_CoA_acyltransferase"/>
</dbReference>
<protein>
    <submittedName>
        <fullName evidence="3">Putative acetyltransferase</fullName>
    </submittedName>
</protein>
<evidence type="ECO:0000256" key="1">
    <source>
        <dbReference type="ARBA" id="ARBA00022679"/>
    </source>
</evidence>
<dbReference type="InterPro" id="IPR000182">
    <property type="entry name" value="GNAT_dom"/>
</dbReference>
<gene>
    <name evidence="3" type="ORF">SAMN05421872_105105</name>
</gene>
<dbReference type="AlphaFoldDB" id="A0A1G6R0H0"/>
<dbReference type="GO" id="GO:0016747">
    <property type="term" value="F:acyltransferase activity, transferring groups other than amino-acyl groups"/>
    <property type="evidence" value="ECO:0007669"/>
    <property type="project" value="InterPro"/>
</dbReference>
<evidence type="ECO:0000313" key="4">
    <source>
        <dbReference type="Proteomes" id="UP000199034"/>
    </source>
</evidence>
<dbReference type="PROSITE" id="PS51186">
    <property type="entry name" value="GNAT"/>
    <property type="match status" value="1"/>
</dbReference>
<organism evidence="3 4">
    <name type="scientific">Nocardioides lianchengensis</name>
    <dbReference type="NCBI Taxonomy" id="1045774"/>
    <lineage>
        <taxon>Bacteria</taxon>
        <taxon>Bacillati</taxon>
        <taxon>Actinomycetota</taxon>
        <taxon>Actinomycetes</taxon>
        <taxon>Propionibacteriales</taxon>
        <taxon>Nocardioidaceae</taxon>
        <taxon>Nocardioides</taxon>
    </lineage>
</organism>
<evidence type="ECO:0000256" key="2">
    <source>
        <dbReference type="ARBA" id="ARBA00023315"/>
    </source>
</evidence>
<keyword evidence="4" id="KW-1185">Reference proteome</keyword>
<reference evidence="3 4" key="1">
    <citation type="submission" date="2016-10" db="EMBL/GenBank/DDBJ databases">
        <authorList>
            <person name="de Groot N.N."/>
        </authorList>
    </citation>
    <scope>NUCLEOTIDE SEQUENCE [LARGE SCALE GENOMIC DNA]</scope>
    <source>
        <strain evidence="3 4">CGMCC 4.6858</strain>
    </source>
</reference>
<name>A0A1G6R0H0_9ACTN</name>
<dbReference type="STRING" id="1045774.SAMN05421872_105105"/>
<dbReference type="PANTHER" id="PTHR43877">
    <property type="entry name" value="AMINOALKYLPHOSPHONATE N-ACETYLTRANSFERASE-RELATED-RELATED"/>
    <property type="match status" value="1"/>
</dbReference>
<dbReference type="Pfam" id="PF00583">
    <property type="entry name" value="Acetyltransf_1"/>
    <property type="match status" value="1"/>
</dbReference>
<dbReference type="Proteomes" id="UP000199034">
    <property type="component" value="Unassembled WGS sequence"/>
</dbReference>
<dbReference type="PANTHER" id="PTHR43877:SF5">
    <property type="entry name" value="BLL8307 PROTEIN"/>
    <property type="match status" value="1"/>
</dbReference>
<dbReference type="EMBL" id="FMZM01000005">
    <property type="protein sequence ID" value="SDC98129.1"/>
    <property type="molecule type" value="Genomic_DNA"/>
</dbReference>
<evidence type="ECO:0000313" key="3">
    <source>
        <dbReference type="EMBL" id="SDC98129.1"/>
    </source>
</evidence>
<dbReference type="InterPro" id="IPR050832">
    <property type="entry name" value="Bact_Acetyltransf"/>
</dbReference>
<dbReference type="SUPFAM" id="SSF55729">
    <property type="entry name" value="Acyl-CoA N-acyltransferases (Nat)"/>
    <property type="match status" value="1"/>
</dbReference>
<proteinExistence type="predicted"/>